<accession>A0A7D9H3U6</accession>
<dbReference type="EMBL" id="LR633967">
    <property type="protein sequence ID" value="VUX55730.1"/>
    <property type="molecule type" value="Genomic_DNA"/>
</dbReference>
<dbReference type="AlphaFoldDB" id="A0A7D9H3U6"/>
<name>A0A7D9H3U6_9GAMM</name>
<evidence type="ECO:0000313" key="1">
    <source>
        <dbReference type="EMBL" id="VUX55730.1"/>
    </source>
</evidence>
<gene>
    <name evidence="1" type="ORF">JTBM06_V1_90019</name>
</gene>
<organism evidence="1">
    <name type="scientific">uncultured Woeseiaceae bacterium</name>
    <dbReference type="NCBI Taxonomy" id="1983305"/>
    <lineage>
        <taxon>Bacteria</taxon>
        <taxon>Pseudomonadati</taxon>
        <taxon>Pseudomonadota</taxon>
        <taxon>Gammaproteobacteria</taxon>
        <taxon>Woeseiales</taxon>
        <taxon>Woeseiaceae</taxon>
        <taxon>environmental samples</taxon>
    </lineage>
</organism>
<protein>
    <submittedName>
        <fullName evidence="1">Uncharacterized protein</fullName>
    </submittedName>
</protein>
<proteinExistence type="predicted"/>
<sequence>MTDQFDTNNFTANDMRIALNEIFPESTYGAIPVIDQHDALEAYLAFDDGALAEAPQALAAYIDHQQHFAI</sequence>
<reference evidence="1" key="1">
    <citation type="submission" date="2019-07" db="EMBL/GenBank/DDBJ databases">
        <authorList>
            <person name="Weber M."/>
            <person name="Kostadinov I."/>
            <person name="Kostadinov D I."/>
        </authorList>
    </citation>
    <scope>NUCLEOTIDE SEQUENCE</scope>
    <source>
        <strain evidence="1">Gfbio:sag-sample-m06:053724c1-46a9-4a36-b237-ea2bf867836b</strain>
    </source>
</reference>